<dbReference type="RefSeq" id="XP_018037504.1">
    <property type="nucleotide sequence ID" value="XM_018182773.1"/>
</dbReference>
<dbReference type="OrthoDB" id="414698at2759"/>
<dbReference type="Gene3D" id="1.25.40.10">
    <property type="entry name" value="Tetratricopeptide repeat domain"/>
    <property type="match status" value="1"/>
</dbReference>
<dbReference type="Gene3D" id="1.20.58.320">
    <property type="entry name" value="TPR-like"/>
    <property type="match status" value="1"/>
</dbReference>
<dbReference type="Pfam" id="PF06041">
    <property type="entry name" value="DUF924"/>
    <property type="match status" value="1"/>
</dbReference>
<dbReference type="SUPFAM" id="SSF48452">
    <property type="entry name" value="TPR-like"/>
    <property type="match status" value="1"/>
</dbReference>
<proteinExistence type="predicted"/>
<gene>
    <name evidence="1" type="ORF">CC84DRAFT_1216135</name>
</gene>
<evidence type="ECO:0008006" key="3">
    <source>
        <dbReference type="Google" id="ProtNLM"/>
    </source>
</evidence>
<sequence>MSTFQLDRDIFNPTLYKQVTNIWLAGADVDGKRLDDTIVKKWFSGDAELDRICNDNFAHVLDTIGPERLPEPSAKPFLHELEAMHKEDKGDGGSQAAWTALSMVILLDQMPRNIFRTNEGLKKVYTHYDRMAFDLVKSLFSASSPISRPDLHPQWQNSFAHKMWFYLPLTHSEDVKAHDILDDLVEPVSKSVEKLEGYEATKRLIEGFRTSEKSHREPLELFGRYPHRNSALSRTNTEQEQEFLKDGGATFGVAQ</sequence>
<dbReference type="InterPro" id="IPR011990">
    <property type="entry name" value="TPR-like_helical_dom_sf"/>
</dbReference>
<dbReference type="EMBL" id="KV441551">
    <property type="protein sequence ID" value="OAG07139.1"/>
    <property type="molecule type" value="Genomic_DNA"/>
</dbReference>
<keyword evidence="2" id="KW-1185">Reference proteome</keyword>
<dbReference type="InParanoid" id="A0A177CJW8"/>
<evidence type="ECO:0000313" key="2">
    <source>
        <dbReference type="Proteomes" id="UP000077069"/>
    </source>
</evidence>
<reference evidence="1 2" key="1">
    <citation type="submission" date="2016-05" db="EMBL/GenBank/DDBJ databases">
        <title>Comparative analysis of secretome profiles of manganese(II)-oxidizing ascomycete fungi.</title>
        <authorList>
            <consortium name="DOE Joint Genome Institute"/>
            <person name="Zeiner C.A."/>
            <person name="Purvine S.O."/>
            <person name="Zink E.M."/>
            <person name="Wu S."/>
            <person name="Pasa-Tolic L."/>
            <person name="Chaput D.L."/>
            <person name="Haridas S."/>
            <person name="Grigoriev I.V."/>
            <person name="Santelli C.M."/>
            <person name="Hansel C.M."/>
        </authorList>
    </citation>
    <scope>NUCLEOTIDE SEQUENCE [LARGE SCALE GENOMIC DNA]</scope>
    <source>
        <strain evidence="1 2">AP3s5-JAC2a</strain>
    </source>
</reference>
<dbReference type="STRING" id="1460663.A0A177CJW8"/>
<dbReference type="AlphaFoldDB" id="A0A177CJW8"/>
<dbReference type="InterPro" id="IPR010323">
    <property type="entry name" value="DUF924"/>
</dbReference>
<dbReference type="Proteomes" id="UP000077069">
    <property type="component" value="Unassembled WGS sequence"/>
</dbReference>
<protein>
    <recommendedName>
        <fullName evidence="3">DUF924-domain-containing protein</fullName>
    </recommendedName>
</protein>
<dbReference type="GeneID" id="28766259"/>
<evidence type="ECO:0000313" key="1">
    <source>
        <dbReference type="EMBL" id="OAG07139.1"/>
    </source>
</evidence>
<accession>A0A177CJW8</accession>
<name>A0A177CJW8_9PLEO</name>
<organism evidence="1 2">
    <name type="scientific">Paraphaeosphaeria sporulosa</name>
    <dbReference type="NCBI Taxonomy" id="1460663"/>
    <lineage>
        <taxon>Eukaryota</taxon>
        <taxon>Fungi</taxon>
        <taxon>Dikarya</taxon>
        <taxon>Ascomycota</taxon>
        <taxon>Pezizomycotina</taxon>
        <taxon>Dothideomycetes</taxon>
        <taxon>Pleosporomycetidae</taxon>
        <taxon>Pleosporales</taxon>
        <taxon>Massarineae</taxon>
        <taxon>Didymosphaeriaceae</taxon>
        <taxon>Paraphaeosphaeria</taxon>
    </lineage>
</organism>